<accession>A0A0N0GQC2</accession>
<sequence length="103" mass="11300">MQGKNNQGHSTVRFNEKTADSNDTEVSYKPIPSELRRVISGSLPILRANVMLEGQKVEVLEIVERYRSWKMIGIVGVVASIVLALATVGVMGLLVLLVLQQPV</sequence>
<evidence type="ECO:0000313" key="3">
    <source>
        <dbReference type="EMBL" id="KPC54283.1"/>
    </source>
</evidence>
<comment type="caution">
    <text evidence="3">The sequence shown here is derived from an EMBL/GenBank/DDBJ whole genome shotgun (WGS) entry which is preliminary data.</text>
</comment>
<name>A0A0N0GQC2_9NEIS</name>
<dbReference type="STRING" id="857265.WG78_06525"/>
<feature type="transmembrane region" description="Helical" evidence="2">
    <location>
        <begin position="72"/>
        <end position="99"/>
    </location>
</feature>
<dbReference type="Proteomes" id="UP000037939">
    <property type="component" value="Unassembled WGS sequence"/>
</dbReference>
<reference evidence="3 4" key="1">
    <citation type="submission" date="2015-07" db="EMBL/GenBank/DDBJ databases">
        <title>Draft genome sequence of the Amantichitinum ursilacus IGB-41, a new chitin-degrading bacterium.</title>
        <authorList>
            <person name="Kirstahler P."/>
            <person name="Guenther M."/>
            <person name="Grumaz C."/>
            <person name="Rupp S."/>
            <person name="Zibek S."/>
            <person name="Sohn K."/>
        </authorList>
    </citation>
    <scope>NUCLEOTIDE SEQUENCE [LARGE SCALE GENOMIC DNA]</scope>
    <source>
        <strain evidence="3 4">IGB-41</strain>
    </source>
</reference>
<feature type="compositionally biased region" description="Polar residues" evidence="1">
    <location>
        <begin position="1"/>
        <end position="13"/>
    </location>
</feature>
<evidence type="ECO:0000256" key="1">
    <source>
        <dbReference type="SAM" id="MobiDB-lite"/>
    </source>
</evidence>
<protein>
    <submittedName>
        <fullName evidence="3">Uncharacterized protein</fullName>
    </submittedName>
</protein>
<evidence type="ECO:0000256" key="2">
    <source>
        <dbReference type="SAM" id="Phobius"/>
    </source>
</evidence>
<evidence type="ECO:0000313" key="4">
    <source>
        <dbReference type="Proteomes" id="UP000037939"/>
    </source>
</evidence>
<keyword evidence="2" id="KW-0472">Membrane</keyword>
<feature type="region of interest" description="Disordered" evidence="1">
    <location>
        <begin position="1"/>
        <end position="27"/>
    </location>
</feature>
<dbReference type="EMBL" id="LAQT01000003">
    <property type="protein sequence ID" value="KPC54283.1"/>
    <property type="molecule type" value="Genomic_DNA"/>
</dbReference>
<dbReference type="AlphaFoldDB" id="A0A0N0GQC2"/>
<keyword evidence="2" id="KW-0812">Transmembrane</keyword>
<gene>
    <name evidence="3" type="ORF">WG78_06525</name>
</gene>
<keyword evidence="2" id="KW-1133">Transmembrane helix</keyword>
<keyword evidence="4" id="KW-1185">Reference proteome</keyword>
<organism evidence="3 4">
    <name type="scientific">Amantichitinum ursilacus</name>
    <dbReference type="NCBI Taxonomy" id="857265"/>
    <lineage>
        <taxon>Bacteria</taxon>
        <taxon>Pseudomonadati</taxon>
        <taxon>Pseudomonadota</taxon>
        <taxon>Betaproteobacteria</taxon>
        <taxon>Neisseriales</taxon>
        <taxon>Chitinibacteraceae</taxon>
        <taxon>Amantichitinum</taxon>
    </lineage>
</organism>
<proteinExistence type="predicted"/>